<evidence type="ECO:0000256" key="4">
    <source>
        <dbReference type="ARBA" id="ARBA00012869"/>
    </source>
</evidence>
<organism evidence="7">
    <name type="scientific">marine metagenome</name>
    <dbReference type="NCBI Taxonomy" id="408172"/>
    <lineage>
        <taxon>unclassified sequences</taxon>
        <taxon>metagenomes</taxon>
        <taxon>ecological metagenomes</taxon>
    </lineage>
</organism>
<accession>A0A382NT73</accession>
<gene>
    <name evidence="7" type="ORF">METZ01_LOCUS315625</name>
</gene>
<proteinExistence type="inferred from homology"/>
<dbReference type="PROSITE" id="PS01021">
    <property type="entry name" value="COPROGEN_OXIDASE"/>
    <property type="match status" value="1"/>
</dbReference>
<protein>
    <recommendedName>
        <fullName evidence="4">coproporphyrinogen oxidase</fullName>
        <ecNumber evidence="4">1.3.3.3</ecNumber>
    </recommendedName>
</protein>
<dbReference type="NCBIfam" id="NF003727">
    <property type="entry name" value="PRK05330.1"/>
    <property type="match status" value="1"/>
</dbReference>
<keyword evidence="6" id="KW-0627">Porphyrin biosynthesis</keyword>
<dbReference type="PRINTS" id="PR00073">
    <property type="entry name" value="COPRGNOXDASE"/>
</dbReference>
<dbReference type="GO" id="GO:0006782">
    <property type="term" value="P:protoporphyrinogen IX biosynthetic process"/>
    <property type="evidence" value="ECO:0007669"/>
    <property type="project" value="TreeGrafter"/>
</dbReference>
<dbReference type="PANTHER" id="PTHR10755:SF0">
    <property type="entry name" value="OXYGEN-DEPENDENT COPROPORPHYRINOGEN-III OXIDASE, MITOCHONDRIAL"/>
    <property type="match status" value="1"/>
</dbReference>
<evidence type="ECO:0000256" key="6">
    <source>
        <dbReference type="ARBA" id="ARBA00023244"/>
    </source>
</evidence>
<dbReference type="GO" id="GO:0005737">
    <property type="term" value="C:cytoplasm"/>
    <property type="evidence" value="ECO:0007669"/>
    <property type="project" value="TreeGrafter"/>
</dbReference>
<dbReference type="AlphaFoldDB" id="A0A382NT73"/>
<evidence type="ECO:0000313" key="7">
    <source>
        <dbReference type="EMBL" id="SVC62771.1"/>
    </source>
</evidence>
<dbReference type="InterPro" id="IPR036406">
    <property type="entry name" value="Coprogen_oxidase_aer_sf"/>
</dbReference>
<dbReference type="GO" id="GO:0004109">
    <property type="term" value="F:coproporphyrinogen oxidase activity"/>
    <property type="evidence" value="ECO:0007669"/>
    <property type="project" value="UniProtKB-EC"/>
</dbReference>
<dbReference type="SUPFAM" id="SSF102886">
    <property type="entry name" value="Coproporphyrinogen III oxidase"/>
    <property type="match status" value="1"/>
</dbReference>
<dbReference type="EC" id="1.3.3.3" evidence="4"/>
<dbReference type="EMBL" id="UINC01101729">
    <property type="protein sequence ID" value="SVC62771.1"/>
    <property type="molecule type" value="Genomic_DNA"/>
</dbReference>
<reference evidence="7" key="1">
    <citation type="submission" date="2018-05" db="EMBL/GenBank/DDBJ databases">
        <authorList>
            <person name="Lanie J.A."/>
            <person name="Ng W.-L."/>
            <person name="Kazmierczak K.M."/>
            <person name="Andrzejewski T.M."/>
            <person name="Davidsen T.M."/>
            <person name="Wayne K.J."/>
            <person name="Tettelin H."/>
            <person name="Glass J.I."/>
            <person name="Rusch D."/>
            <person name="Podicherti R."/>
            <person name="Tsui H.-C.T."/>
            <person name="Winkler M.E."/>
        </authorList>
    </citation>
    <scope>NUCLEOTIDE SEQUENCE</scope>
</reference>
<comment type="subunit">
    <text evidence="3">Homodimer.</text>
</comment>
<sequence length="304" mass="34861">MATDTNKIARVKGYLMALQDEICETLENADGSASFNKEEIASDQGGLARPRVIDDGEYIERAAVQFSYSVGDALPPAASERNPLLAGMGFEAVAISMIMHPRNPHAPTFHANLRFFLVNEDHWHFGGGFDLTPYYPYAEDVVHWHREAKAACDPFGPELYPRFKTWCDDYFYLAHRKEPRGVGGLFYDDWREGGFEASFDLTRSIGDHILPAYCPILERRKAQPYGYREREFQLYRRGRYAEFNLAIDRGTKYGIQSGRRIESVLASMPPVAIWKYNWQPEPGSAESVLYDDYLKPRDWLNEFS</sequence>
<evidence type="ECO:0000256" key="1">
    <source>
        <dbReference type="ARBA" id="ARBA00005168"/>
    </source>
</evidence>
<dbReference type="InterPro" id="IPR018375">
    <property type="entry name" value="Coprogen_oxidase_CS"/>
</dbReference>
<dbReference type="Pfam" id="PF01218">
    <property type="entry name" value="Coprogen_oxidas"/>
    <property type="match status" value="1"/>
</dbReference>
<evidence type="ECO:0000256" key="3">
    <source>
        <dbReference type="ARBA" id="ARBA00011738"/>
    </source>
</evidence>
<evidence type="ECO:0000256" key="5">
    <source>
        <dbReference type="ARBA" id="ARBA00023002"/>
    </source>
</evidence>
<dbReference type="InterPro" id="IPR001260">
    <property type="entry name" value="Coprogen_oxidase_aer"/>
</dbReference>
<dbReference type="PIRSF" id="PIRSF000166">
    <property type="entry name" value="Coproporphyri_ox"/>
    <property type="match status" value="1"/>
</dbReference>
<dbReference type="Gene3D" id="3.40.1500.10">
    <property type="entry name" value="Coproporphyrinogen III oxidase, aerobic"/>
    <property type="match status" value="1"/>
</dbReference>
<keyword evidence="5" id="KW-0560">Oxidoreductase</keyword>
<evidence type="ECO:0000256" key="2">
    <source>
        <dbReference type="ARBA" id="ARBA00010644"/>
    </source>
</evidence>
<comment type="similarity">
    <text evidence="2">Belongs to the aerobic coproporphyrinogen-III oxidase family.</text>
</comment>
<dbReference type="PANTHER" id="PTHR10755">
    <property type="entry name" value="COPROPORPHYRINOGEN III OXIDASE, MITOCHONDRIAL"/>
    <property type="match status" value="1"/>
</dbReference>
<name>A0A382NT73_9ZZZZ</name>
<comment type="pathway">
    <text evidence="1">Porphyrin-containing compound metabolism; protoporphyrin-IX biosynthesis; protoporphyrinogen-IX from coproporphyrinogen-III (O2 route): step 1/1.</text>
</comment>